<evidence type="ECO:0000313" key="1">
    <source>
        <dbReference type="EMBL" id="KAF6837159.1"/>
    </source>
</evidence>
<protein>
    <submittedName>
        <fullName evidence="1">Uncharacterized protein</fullName>
    </submittedName>
</protein>
<keyword evidence="2" id="KW-1185">Reference proteome</keyword>
<dbReference type="Proteomes" id="UP000654918">
    <property type="component" value="Unassembled WGS sequence"/>
</dbReference>
<dbReference type="AlphaFoldDB" id="A0A8H6KT08"/>
<proteinExistence type="predicted"/>
<evidence type="ECO:0000313" key="2">
    <source>
        <dbReference type="Proteomes" id="UP000654918"/>
    </source>
</evidence>
<reference evidence="1" key="1">
    <citation type="journal article" date="2020" name="Phytopathology">
        <title>Genome Sequence Resources of Colletotrichum truncatum, C. plurivorum, C. musicola, and C. sojae: Four Species Pathogenic to Soybean (Glycine max).</title>
        <authorList>
            <person name="Rogerio F."/>
            <person name="Boufleur T.R."/>
            <person name="Ciampi-Guillardi M."/>
            <person name="Sukno S.A."/>
            <person name="Thon M.R."/>
            <person name="Massola Junior N.S."/>
            <person name="Baroncelli R."/>
        </authorList>
    </citation>
    <scope>NUCLEOTIDE SEQUENCE</scope>
    <source>
        <strain evidence="1">LFN00145</strain>
    </source>
</reference>
<name>A0A8H6KT08_9PEZI</name>
<dbReference type="EMBL" id="WIGO01000027">
    <property type="protein sequence ID" value="KAF6837159.1"/>
    <property type="molecule type" value="Genomic_DNA"/>
</dbReference>
<gene>
    <name evidence="1" type="ORF">CPLU01_03271</name>
</gene>
<comment type="caution">
    <text evidence="1">The sequence shown here is derived from an EMBL/GenBank/DDBJ whole genome shotgun (WGS) entry which is preliminary data.</text>
</comment>
<organism evidence="1 2">
    <name type="scientific">Colletotrichum plurivorum</name>
    <dbReference type="NCBI Taxonomy" id="2175906"/>
    <lineage>
        <taxon>Eukaryota</taxon>
        <taxon>Fungi</taxon>
        <taxon>Dikarya</taxon>
        <taxon>Ascomycota</taxon>
        <taxon>Pezizomycotina</taxon>
        <taxon>Sordariomycetes</taxon>
        <taxon>Hypocreomycetidae</taxon>
        <taxon>Glomerellales</taxon>
        <taxon>Glomerellaceae</taxon>
        <taxon>Colletotrichum</taxon>
        <taxon>Colletotrichum orchidearum species complex</taxon>
    </lineage>
</organism>
<accession>A0A8H6KT08</accession>
<sequence length="120" mass="13042">MSLIAEGDYSAWAWTTPVLAIMDCSVAANWADSAPTLDTFVHSSILTLNGTFSDDNMKFSAAIILGVIAAIVAAQNCWEDSFTWSPTCGRGHCAYDYDINVCSCEGCDFQRYETEILCCA</sequence>